<keyword evidence="1" id="KW-1133">Transmembrane helix</keyword>
<evidence type="ECO:0000313" key="3">
    <source>
        <dbReference type="Proteomes" id="UP001060919"/>
    </source>
</evidence>
<evidence type="ECO:0000256" key="1">
    <source>
        <dbReference type="SAM" id="Phobius"/>
    </source>
</evidence>
<keyword evidence="1" id="KW-0812">Transmembrane</keyword>
<accession>A0A915VJW8</accession>
<evidence type="ECO:0000313" key="2">
    <source>
        <dbReference type="EMBL" id="BDS09341.1"/>
    </source>
</evidence>
<dbReference type="EMBL" id="AP026867">
    <property type="protein sequence ID" value="BDS09341.1"/>
    <property type="molecule type" value="Genomic_DNA"/>
</dbReference>
<keyword evidence="3" id="KW-1185">Reference proteome</keyword>
<dbReference type="AlphaFoldDB" id="A0A915VJW8"/>
<feature type="transmembrane region" description="Helical" evidence="1">
    <location>
        <begin position="162"/>
        <end position="181"/>
    </location>
</feature>
<name>A0A915VJW8_9BACT</name>
<dbReference type="Proteomes" id="UP001060919">
    <property type="component" value="Chromosome"/>
</dbReference>
<organism evidence="2 3">
    <name type="scientific">Aureispira anguillae</name>
    <dbReference type="NCBI Taxonomy" id="2864201"/>
    <lineage>
        <taxon>Bacteria</taxon>
        <taxon>Pseudomonadati</taxon>
        <taxon>Bacteroidota</taxon>
        <taxon>Saprospiria</taxon>
        <taxon>Saprospirales</taxon>
        <taxon>Saprospiraceae</taxon>
        <taxon>Aureispira</taxon>
    </lineage>
</organism>
<proteinExistence type="predicted"/>
<keyword evidence="1" id="KW-0472">Membrane</keyword>
<gene>
    <name evidence="2" type="ORF">AsAng_0000390</name>
</gene>
<reference evidence="2" key="1">
    <citation type="submission" date="2022-09" db="EMBL/GenBank/DDBJ databases">
        <title>Aureispira anguillicida sp. nov., isolated from Leptocephalus of Japanese eel Anguilla japonica.</title>
        <authorList>
            <person name="Yuasa K."/>
            <person name="Mekata T."/>
            <person name="Ikunari K."/>
        </authorList>
    </citation>
    <scope>NUCLEOTIDE SEQUENCE</scope>
    <source>
        <strain evidence="2">EL160426</strain>
    </source>
</reference>
<dbReference type="KEGG" id="aup:AsAng_0000390"/>
<protein>
    <submittedName>
        <fullName evidence="2">Uncharacterized protein</fullName>
    </submittedName>
</protein>
<sequence length="182" mass="21589">MKLINKIFNSMNEELPKFNSLDEGIDFLMGYLHRFSEDLWEHDFYINKRWMEVRDDINFQEAILHVFEDNGQYLRILDGDISTGSWEYTLGGLVIKFAGRHELYERVFLNESFFILKKHGDHSSKGNRSKYFFIATESLARRMEWTDLLVVMYEIYKSNTNYMAIVVGFFLLVALIIILSII</sequence>